<reference evidence="3" key="1">
    <citation type="submission" date="2022-10" db="EMBL/GenBank/DDBJ databases">
        <title>Candidatus Kirkpatrella diaphorinas gen. nov., sp. nov., an uncultured endosymbiont identified in a population of Diaphorina citri from Hawaii.</title>
        <authorList>
            <person name="Henry E.M."/>
            <person name="Carlson C.R."/>
            <person name="Kuo Y.-W."/>
        </authorList>
    </citation>
    <scope>NUCLEOTIDE SEQUENCE</scope>
    <source>
        <strain evidence="3">CADCRV1</strain>
    </source>
</reference>
<comment type="similarity">
    <text evidence="1">Belongs to the ros/MucR family.</text>
</comment>
<dbReference type="Pfam" id="PF05443">
    <property type="entry name" value="ROS_MUCR"/>
    <property type="match status" value="1"/>
</dbReference>
<name>A0ABY6GLH5_9PROT</name>
<proteinExistence type="inferred from homology"/>
<evidence type="ECO:0000313" key="4">
    <source>
        <dbReference type="Proteomes" id="UP001163831"/>
    </source>
</evidence>
<dbReference type="InterPro" id="IPR008807">
    <property type="entry name" value="ROS_MUCR"/>
</dbReference>
<evidence type="ECO:0000256" key="1">
    <source>
        <dbReference type="ARBA" id="ARBA00007031"/>
    </source>
</evidence>
<dbReference type="Proteomes" id="UP001163831">
    <property type="component" value="Chromosome"/>
</dbReference>
<evidence type="ECO:0000256" key="2">
    <source>
        <dbReference type="SAM" id="MobiDB-lite"/>
    </source>
</evidence>
<accession>A0ABY6GLH5</accession>
<evidence type="ECO:0000313" key="3">
    <source>
        <dbReference type="EMBL" id="UYH51613.1"/>
    </source>
</evidence>
<keyword evidence="4" id="KW-1185">Reference proteome</keyword>
<sequence>MSKITDDIHDPDCSEDIYLARLRAMTDIVAAHLATTRVETAQLPQLVREIYGTISRMDPLWLLETSESCPSFDDTKADIYPSAPLRAKPMETFDARPDTTSPALIPAVPIHQSVHPDYIICLEDGKRLKTLKKHLSATFGMSVEDYRRRWGLPPEYPTVAPNLSASRRGRVRKIEEKRPYRTAERDASDVSAFDDSGRAPTRLRGNTRRHTANLLDKMASR</sequence>
<dbReference type="Gene3D" id="1.10.10.1550">
    <property type="entry name" value="ROS/MUCR transcriptional regulator protein"/>
    <property type="match status" value="1"/>
</dbReference>
<feature type="region of interest" description="Disordered" evidence="2">
    <location>
        <begin position="176"/>
        <end position="221"/>
    </location>
</feature>
<feature type="compositionally biased region" description="Basic and acidic residues" evidence="2">
    <location>
        <begin position="176"/>
        <end position="188"/>
    </location>
</feature>
<protein>
    <submittedName>
        <fullName evidence="3">MucR family transcriptional regulator</fullName>
    </submittedName>
</protein>
<dbReference type="InterPro" id="IPR041920">
    <property type="entry name" value="ROS/MUCR_sf"/>
</dbReference>
<dbReference type="RefSeq" id="WP_319807206.1">
    <property type="nucleotide sequence ID" value="NZ_CP107052.1"/>
</dbReference>
<dbReference type="EMBL" id="CP107052">
    <property type="protein sequence ID" value="UYH51613.1"/>
    <property type="molecule type" value="Genomic_DNA"/>
</dbReference>
<gene>
    <name evidence="3" type="ORF">N5W20_01705</name>
</gene>
<organism evidence="3 4">
    <name type="scientific">Candidatus Kirkpatrickella diaphorinae</name>
    <dbReference type="NCBI Taxonomy" id="2984322"/>
    <lineage>
        <taxon>Bacteria</taxon>
        <taxon>Pseudomonadati</taxon>
        <taxon>Pseudomonadota</taxon>
        <taxon>Alphaproteobacteria</taxon>
        <taxon>Acetobacterales</taxon>
        <taxon>Acetobacteraceae</taxon>
        <taxon>Candidatus Kirkpatrickella</taxon>
    </lineage>
</organism>